<evidence type="ECO:0000313" key="2">
    <source>
        <dbReference type="Proteomes" id="UP000314294"/>
    </source>
</evidence>
<reference evidence="1 2" key="1">
    <citation type="submission" date="2019-03" db="EMBL/GenBank/DDBJ databases">
        <title>First draft genome of Liparis tanakae, snailfish: a comprehensive survey of snailfish specific genes.</title>
        <authorList>
            <person name="Kim W."/>
            <person name="Song I."/>
            <person name="Jeong J.-H."/>
            <person name="Kim D."/>
            <person name="Kim S."/>
            <person name="Ryu S."/>
            <person name="Song J.Y."/>
            <person name="Lee S.K."/>
        </authorList>
    </citation>
    <scope>NUCLEOTIDE SEQUENCE [LARGE SCALE GENOMIC DNA]</scope>
    <source>
        <tissue evidence="1">Muscle</tissue>
    </source>
</reference>
<name>A0A4Z2E173_9TELE</name>
<dbReference type="AlphaFoldDB" id="A0A4Z2E173"/>
<proteinExistence type="predicted"/>
<organism evidence="1 2">
    <name type="scientific">Liparis tanakae</name>
    <name type="common">Tanaka's snailfish</name>
    <dbReference type="NCBI Taxonomy" id="230148"/>
    <lineage>
        <taxon>Eukaryota</taxon>
        <taxon>Metazoa</taxon>
        <taxon>Chordata</taxon>
        <taxon>Craniata</taxon>
        <taxon>Vertebrata</taxon>
        <taxon>Euteleostomi</taxon>
        <taxon>Actinopterygii</taxon>
        <taxon>Neopterygii</taxon>
        <taxon>Teleostei</taxon>
        <taxon>Neoteleostei</taxon>
        <taxon>Acanthomorphata</taxon>
        <taxon>Eupercaria</taxon>
        <taxon>Perciformes</taxon>
        <taxon>Cottioidei</taxon>
        <taxon>Cottales</taxon>
        <taxon>Liparidae</taxon>
        <taxon>Liparis</taxon>
    </lineage>
</organism>
<sequence length="61" mass="7282">MPAVPFGFRINTPPSLNKSRENLPQHFQARLLQLCHPYRGHSRLPWLAYRRPWELKEHVPP</sequence>
<protein>
    <submittedName>
        <fullName evidence="1">Uncharacterized protein</fullName>
    </submittedName>
</protein>
<dbReference type="EMBL" id="SRLO01024077">
    <property type="protein sequence ID" value="TNN22132.1"/>
    <property type="molecule type" value="Genomic_DNA"/>
</dbReference>
<accession>A0A4Z2E173</accession>
<keyword evidence="2" id="KW-1185">Reference proteome</keyword>
<evidence type="ECO:0000313" key="1">
    <source>
        <dbReference type="EMBL" id="TNN22132.1"/>
    </source>
</evidence>
<dbReference type="Proteomes" id="UP000314294">
    <property type="component" value="Unassembled WGS sequence"/>
</dbReference>
<comment type="caution">
    <text evidence="1">The sequence shown here is derived from an EMBL/GenBank/DDBJ whole genome shotgun (WGS) entry which is preliminary data.</text>
</comment>
<gene>
    <name evidence="1" type="ORF">EYF80_067754</name>
</gene>